<dbReference type="InterPro" id="IPR005509">
    <property type="entry name" value="AfsA_hotdog_dom"/>
</dbReference>
<proteinExistence type="predicted"/>
<dbReference type="EMBL" id="FOQU01000005">
    <property type="protein sequence ID" value="SFI99607.1"/>
    <property type="molecule type" value="Genomic_DNA"/>
</dbReference>
<protein>
    <submittedName>
        <fullName evidence="2">A-factor biosynthesis hotdog domain-containing protein</fullName>
    </submittedName>
</protein>
<reference evidence="2 3" key="1">
    <citation type="submission" date="2016-10" db="EMBL/GenBank/DDBJ databases">
        <authorList>
            <person name="de Groot N.N."/>
        </authorList>
    </citation>
    <scope>NUCLEOTIDE SEQUENCE [LARGE SCALE GENOMIC DNA]</scope>
    <source>
        <strain evidence="2 3">LMG 23650</strain>
    </source>
</reference>
<evidence type="ECO:0000313" key="2">
    <source>
        <dbReference type="EMBL" id="SFI99607.1"/>
    </source>
</evidence>
<gene>
    <name evidence="2" type="ORF">SAMN05192543_10579</name>
</gene>
<dbReference type="Proteomes" id="UP000199548">
    <property type="component" value="Unassembled WGS sequence"/>
</dbReference>
<evidence type="ECO:0000313" key="3">
    <source>
        <dbReference type="Proteomes" id="UP000199548"/>
    </source>
</evidence>
<dbReference type="STRING" id="420953.SAMN05192543_10579"/>
<dbReference type="RefSeq" id="WP_091013145.1">
    <property type="nucleotide sequence ID" value="NZ_CP041745.1"/>
</dbReference>
<dbReference type="AlphaFoldDB" id="A0A1I3MRJ7"/>
<name>A0A1I3MRJ7_9BURK</name>
<evidence type="ECO:0000259" key="1">
    <source>
        <dbReference type="Pfam" id="PF03756"/>
    </source>
</evidence>
<organism evidence="2 3">
    <name type="scientific">Paraburkholderia megapolitana</name>
    <dbReference type="NCBI Taxonomy" id="420953"/>
    <lineage>
        <taxon>Bacteria</taxon>
        <taxon>Pseudomonadati</taxon>
        <taxon>Pseudomonadota</taxon>
        <taxon>Betaproteobacteria</taxon>
        <taxon>Burkholderiales</taxon>
        <taxon>Burkholderiaceae</taxon>
        <taxon>Paraburkholderia</taxon>
    </lineage>
</organism>
<dbReference type="Pfam" id="PF03756">
    <property type="entry name" value="AfsA"/>
    <property type="match status" value="1"/>
</dbReference>
<sequence length="373" mass="42334">MILQDILPQLLHKGSADDVLIHRYRPAAPLYLDAAAAPRTDDDVLASVYATHDEARRRLDVPLDERGHFVADASLSSSVPFDPAWNTLRAVPYQVLEPWFAQRRDGSHDSQSQSQSQDDAFAWIARAYGEERRWSSSYEMINRADHYYFYRKEHEHVPGVMLIEAQRQAVYHHLYKHTRHQRGKVTVSLNELNSAFYAYAELMYPIELVVDDLTPGNAPCPRNIHYRVSFYQRRNLLAVIDTKASVIEMSSFEKIRNIFLTSDDWYTPLDPRLVQSTLTESDGARSDVALIAVSRDACVTGRLNIEHGNVRSIVVSDREGVTFSQDVAFERELGDQTLWRFVNLTPGNVIDIGKVIKRGFIVAAGTPDVASNS</sequence>
<dbReference type="OrthoDB" id="594159at2"/>
<accession>A0A1I3MRJ7</accession>
<keyword evidence="3" id="KW-1185">Reference proteome</keyword>
<feature type="domain" description="A-factor biosynthesis hotdog" evidence="1">
    <location>
        <begin position="137"/>
        <end position="245"/>
    </location>
</feature>